<evidence type="ECO:0000259" key="2">
    <source>
        <dbReference type="Pfam" id="PF01447"/>
    </source>
</evidence>
<dbReference type="SUPFAM" id="SSF55486">
    <property type="entry name" value="Metalloproteases ('zincins'), catalytic domain"/>
    <property type="match status" value="1"/>
</dbReference>
<evidence type="ECO:0000256" key="1">
    <source>
        <dbReference type="SAM" id="SignalP"/>
    </source>
</evidence>
<dbReference type="InterPro" id="IPR024038">
    <property type="entry name" value="MYXO-CTERM"/>
</dbReference>
<dbReference type="NCBIfam" id="TIGR03901">
    <property type="entry name" value="MYXO-CTERM"/>
    <property type="match status" value="1"/>
</dbReference>
<name>A0A2S9Y3F7_9BACT</name>
<dbReference type="AlphaFoldDB" id="A0A2S9Y3F7"/>
<proteinExistence type="predicted"/>
<dbReference type="Gene3D" id="3.10.170.10">
    <property type="match status" value="1"/>
</dbReference>
<dbReference type="InterPro" id="IPR013856">
    <property type="entry name" value="Peptidase_M4_domain"/>
</dbReference>
<keyword evidence="1" id="KW-0732">Signal</keyword>
<protein>
    <recommendedName>
        <fullName evidence="2">Peptidase M4 domain-containing protein</fullName>
    </recommendedName>
</protein>
<organism evidence="3 4">
    <name type="scientific">Enhygromyxa salina</name>
    <dbReference type="NCBI Taxonomy" id="215803"/>
    <lineage>
        <taxon>Bacteria</taxon>
        <taxon>Pseudomonadati</taxon>
        <taxon>Myxococcota</taxon>
        <taxon>Polyangia</taxon>
        <taxon>Nannocystales</taxon>
        <taxon>Nannocystaceae</taxon>
        <taxon>Enhygromyxa</taxon>
    </lineage>
</organism>
<sequence>MAARRAAGWALVLAAGLVVAPRAHAGEPRLDELAAARGIDAGELAVARRVVVPAGSGPRQASAERRELELHGIPIRGAYETAWTSSDGSAQVVASRYPGVDAQLRPDQRRFELAEARRAVVPLLRPDQLQRIGSVDQLTGELVYVLLFDVPVLAWEFTTPLSQRPTPSRSQVWVSAGTGRVLDVIELVDLDNQAQVYAINPQHTPDPSTVTLTNIDLDQQSWVEDTLLDGTYLTGTRVRVFNCIDEEDGPYAPWRSDDECFPTQQISADAQGDFFVSLPNITLLADNRDPTDLYAELSMYWHAEKFFGFMDTLGVEGFPCELSNMVANFHWLSPSPGYPEVDYGPFNNAYYSGSCELESGPTMLFGQGSEIDFAYDGDVVYHELGHGIVQHLTPAGLRQHRSRADGVLRDARALNESIADYHTLMLTDRPELGDYAGFYWSSLGRAWIRDADNDAQCPRDMAGQEHNDSAPFTAALWAARRRVGAKLDPVVIASLPLLPGDASIEEAAAALLMIAASERDAGAWTSGDYEQLERALAARNLIDCERVVDDPASVDDPFFLYLRNNGKFVSPFWPGPVQYRQVVPEGSDNLLISFEVSEEGNSAGQPVRNDVEVRVLVKRSSVSEDGSIQFEYELAALGHADEENGDIDETWEVTGDWDESYTPTTLGEARRQVLIRGLEAGEAVHVSFVNLDLSTVVVRELQFANVPTEELDGGSPGAGRDPEILEEEGGCACASAGPGGSDDGPGQGLVAGMLVLLALGRHRSRRR</sequence>
<feature type="signal peptide" evidence="1">
    <location>
        <begin position="1"/>
        <end position="25"/>
    </location>
</feature>
<evidence type="ECO:0000313" key="3">
    <source>
        <dbReference type="EMBL" id="PRP99634.1"/>
    </source>
</evidence>
<dbReference type="Proteomes" id="UP000238823">
    <property type="component" value="Unassembled WGS sequence"/>
</dbReference>
<feature type="chain" id="PRO_5015554067" description="Peptidase M4 domain-containing protein" evidence="1">
    <location>
        <begin position="26"/>
        <end position="767"/>
    </location>
</feature>
<dbReference type="GO" id="GO:0004222">
    <property type="term" value="F:metalloendopeptidase activity"/>
    <property type="evidence" value="ECO:0007669"/>
    <property type="project" value="InterPro"/>
</dbReference>
<reference evidence="3 4" key="1">
    <citation type="submission" date="2018-03" db="EMBL/GenBank/DDBJ databases">
        <title>Draft Genome Sequences of the Obligatory Marine Myxobacteria Enhygromyxa salina SWB007.</title>
        <authorList>
            <person name="Poehlein A."/>
            <person name="Moghaddam J.A."/>
            <person name="Harms H."/>
            <person name="Alanjari M."/>
            <person name="Koenig G.M."/>
            <person name="Daniel R."/>
            <person name="Schaeberle T.F."/>
        </authorList>
    </citation>
    <scope>NUCLEOTIDE SEQUENCE [LARGE SCALE GENOMIC DNA]</scope>
    <source>
        <strain evidence="3 4">SWB007</strain>
    </source>
</reference>
<dbReference type="EMBL" id="PVNL01000120">
    <property type="protein sequence ID" value="PRP99634.1"/>
    <property type="molecule type" value="Genomic_DNA"/>
</dbReference>
<accession>A0A2S9Y3F7</accession>
<comment type="caution">
    <text evidence="3">The sequence shown here is derived from an EMBL/GenBank/DDBJ whole genome shotgun (WGS) entry which is preliminary data.</text>
</comment>
<evidence type="ECO:0000313" key="4">
    <source>
        <dbReference type="Proteomes" id="UP000238823"/>
    </source>
</evidence>
<dbReference type="OrthoDB" id="5480739at2"/>
<dbReference type="RefSeq" id="WP_146158360.1">
    <property type="nucleotide sequence ID" value="NZ_PVNL01000120.1"/>
</dbReference>
<gene>
    <name evidence="3" type="ORF">ENSA7_62740</name>
</gene>
<feature type="domain" description="Peptidase M4" evidence="2">
    <location>
        <begin position="341"/>
        <end position="390"/>
    </location>
</feature>
<dbReference type="Pfam" id="PF01447">
    <property type="entry name" value="Peptidase_M4"/>
    <property type="match status" value="1"/>
</dbReference>